<dbReference type="EMBL" id="JALJOS010000001">
    <property type="protein sequence ID" value="KAK9844978.1"/>
    <property type="molecule type" value="Genomic_DNA"/>
</dbReference>
<proteinExistence type="predicted"/>
<feature type="signal peptide" evidence="1">
    <location>
        <begin position="1"/>
        <end position="19"/>
    </location>
</feature>
<dbReference type="EMBL" id="JALJOS010000001">
    <property type="protein sequence ID" value="KAK9844582.1"/>
    <property type="molecule type" value="Genomic_DNA"/>
</dbReference>
<feature type="chain" id="PRO_5044718012" evidence="1">
    <location>
        <begin position="20"/>
        <end position="275"/>
    </location>
</feature>
<protein>
    <submittedName>
        <fullName evidence="3">Uncharacterized protein</fullName>
    </submittedName>
</protein>
<dbReference type="Proteomes" id="UP001438707">
    <property type="component" value="Unassembled WGS sequence"/>
</dbReference>
<sequence>MRASYLSLLVFTAVCVVEGLPARNLLADSSCLAGGVYSPGNDRPGALPSCPAPSVLCQVEAPSSCVGSSCTLQATCTGGLKVPVTYASDGSSVSVGGSGTAGTVIVKGGDGYCTYSGGPYAAPFACGPTKGVKQCGFSHADFCYKPCACAANVPASLPDAKLCPGDSLPVAPSYTDTCGKAYEVTASAVDTTSCAKTVRTYTATCPADGSSRSISQNIIVADTPVSFKGCSAASYCKPNIPVASTLAGTCPYSVTLTASNACGMPATTSGTVTFP</sequence>
<organism evidence="3 4">
    <name type="scientific">Apatococcus lobatus</name>
    <dbReference type="NCBI Taxonomy" id="904363"/>
    <lineage>
        <taxon>Eukaryota</taxon>
        <taxon>Viridiplantae</taxon>
        <taxon>Chlorophyta</taxon>
        <taxon>core chlorophytes</taxon>
        <taxon>Trebouxiophyceae</taxon>
        <taxon>Chlorellales</taxon>
        <taxon>Chlorellaceae</taxon>
        <taxon>Apatococcus</taxon>
    </lineage>
</organism>
<keyword evidence="1" id="KW-0732">Signal</keyword>
<evidence type="ECO:0000313" key="3">
    <source>
        <dbReference type="EMBL" id="KAK9844978.1"/>
    </source>
</evidence>
<evidence type="ECO:0000313" key="2">
    <source>
        <dbReference type="EMBL" id="KAK9844582.1"/>
    </source>
</evidence>
<comment type="caution">
    <text evidence="3">The sequence shown here is derived from an EMBL/GenBank/DDBJ whole genome shotgun (WGS) entry which is preliminary data.</text>
</comment>
<reference evidence="3" key="2">
    <citation type="submission" date="2024-04" db="EMBL/GenBank/DDBJ databases">
        <authorList>
            <person name="Dal Grande F."/>
            <person name="Keller J."/>
            <person name="Delaux P.-M."/>
        </authorList>
    </citation>
    <scope>NUCLEOTIDE SEQUENCE</scope>
    <source>
        <strain evidence="3">SAG 2145</strain>
    </source>
</reference>
<dbReference type="AlphaFoldDB" id="A0AAW1SGZ2"/>
<reference evidence="3 4" key="1">
    <citation type="journal article" date="2024" name="Nat. Commun.">
        <title>Phylogenomics reveals the evolutionary origins of lichenization in chlorophyte algae.</title>
        <authorList>
            <person name="Puginier C."/>
            <person name="Libourel C."/>
            <person name="Otte J."/>
            <person name="Skaloud P."/>
            <person name="Haon M."/>
            <person name="Grisel S."/>
            <person name="Petersen M."/>
            <person name="Berrin J.G."/>
            <person name="Delaux P.M."/>
            <person name="Dal Grande F."/>
            <person name="Keller J."/>
        </authorList>
    </citation>
    <scope>NUCLEOTIDE SEQUENCE [LARGE SCALE GENOMIC DNA]</scope>
    <source>
        <strain evidence="3 4">SAG 2145</strain>
    </source>
</reference>
<evidence type="ECO:0000256" key="1">
    <source>
        <dbReference type="SAM" id="SignalP"/>
    </source>
</evidence>
<keyword evidence="4" id="KW-1185">Reference proteome</keyword>
<name>A0AAW1SGZ2_9CHLO</name>
<gene>
    <name evidence="2" type="ORF">WJX74_004267</name>
    <name evidence="3" type="ORF">WJX74_009227</name>
</gene>
<evidence type="ECO:0000313" key="4">
    <source>
        <dbReference type="Proteomes" id="UP001438707"/>
    </source>
</evidence>
<accession>A0AAW1SGZ2</accession>